<protein>
    <submittedName>
        <fullName evidence="3">NUDIX domain-containing protein</fullName>
    </submittedName>
</protein>
<dbReference type="Proteomes" id="UP001596527">
    <property type="component" value="Unassembled WGS sequence"/>
</dbReference>
<feature type="domain" description="Nudix hydrolase" evidence="2">
    <location>
        <begin position="57"/>
        <end position="194"/>
    </location>
</feature>
<dbReference type="Pfam" id="PF00293">
    <property type="entry name" value="NUDIX"/>
    <property type="match status" value="1"/>
</dbReference>
<dbReference type="EMBL" id="JBHTEF010000001">
    <property type="protein sequence ID" value="MFC7580547.1"/>
    <property type="molecule type" value="Genomic_DNA"/>
</dbReference>
<dbReference type="PANTHER" id="PTHR11839">
    <property type="entry name" value="UDP/ADP-SUGAR PYROPHOSPHATASE"/>
    <property type="match status" value="1"/>
</dbReference>
<name>A0ABW2SK85_9ACTO</name>
<dbReference type="CDD" id="cd24158">
    <property type="entry name" value="NUDIX_ADPRase_Rv1700"/>
    <property type="match status" value="1"/>
</dbReference>
<gene>
    <name evidence="3" type="ORF">ACFQWG_04870</name>
</gene>
<evidence type="ECO:0000313" key="3">
    <source>
        <dbReference type="EMBL" id="MFC7580547.1"/>
    </source>
</evidence>
<keyword evidence="4" id="KW-1185">Reference proteome</keyword>
<evidence type="ECO:0000259" key="2">
    <source>
        <dbReference type="PROSITE" id="PS51462"/>
    </source>
</evidence>
<proteinExistence type="predicted"/>
<keyword evidence="1" id="KW-0378">Hydrolase</keyword>
<dbReference type="Gene3D" id="3.90.79.10">
    <property type="entry name" value="Nucleoside Triphosphate Pyrophosphohydrolase"/>
    <property type="match status" value="1"/>
</dbReference>
<dbReference type="PROSITE" id="PS51462">
    <property type="entry name" value="NUDIX"/>
    <property type="match status" value="1"/>
</dbReference>
<dbReference type="SUPFAM" id="SSF55811">
    <property type="entry name" value="Nudix"/>
    <property type="match status" value="1"/>
</dbReference>
<sequence>MSTGVFESAEAASLSDARSQRAVESHVRVWTGRVFGLDEDRVRVAAQGEPVVRQYVHHPGAVGIVALRGAPGEEEILLERQYRHPVRAELWEIPAGLLDVAGERPEEAARRELREEADLEAARWDVLVDYFTSPGGSEESIRVFLARDLRPAASAFPREDEERDMTLVWADLDEAVSGVLAGRFHNPSAVTGILAAHAARERRWEPLRPLDAPWFR</sequence>
<accession>A0ABW2SK85</accession>
<reference evidence="4" key="1">
    <citation type="journal article" date="2019" name="Int. J. Syst. Evol. Microbiol.">
        <title>The Global Catalogue of Microorganisms (GCM) 10K type strain sequencing project: providing services to taxonomists for standard genome sequencing and annotation.</title>
        <authorList>
            <consortium name="The Broad Institute Genomics Platform"/>
            <consortium name="The Broad Institute Genome Sequencing Center for Infectious Disease"/>
            <person name="Wu L."/>
            <person name="Ma J."/>
        </authorList>
    </citation>
    <scope>NUCLEOTIDE SEQUENCE [LARGE SCALE GENOMIC DNA]</scope>
    <source>
        <strain evidence="4">CCUG 56698</strain>
    </source>
</reference>
<dbReference type="InterPro" id="IPR015797">
    <property type="entry name" value="NUDIX_hydrolase-like_dom_sf"/>
</dbReference>
<evidence type="ECO:0000313" key="4">
    <source>
        <dbReference type="Proteomes" id="UP001596527"/>
    </source>
</evidence>
<dbReference type="InterPro" id="IPR000086">
    <property type="entry name" value="NUDIX_hydrolase_dom"/>
</dbReference>
<dbReference type="PANTHER" id="PTHR11839:SF31">
    <property type="entry name" value="ADP-RIBOSE PYROPHOSPHATASE"/>
    <property type="match status" value="1"/>
</dbReference>
<evidence type="ECO:0000256" key="1">
    <source>
        <dbReference type="ARBA" id="ARBA00022801"/>
    </source>
</evidence>
<comment type="caution">
    <text evidence="3">The sequence shown here is derived from an EMBL/GenBank/DDBJ whole genome shotgun (WGS) entry which is preliminary data.</text>
</comment>
<dbReference type="RefSeq" id="WP_380972679.1">
    <property type="nucleotide sequence ID" value="NZ_JBHTEF010000001.1"/>
</dbReference>
<organism evidence="3 4">
    <name type="scientific">Schaalia naturae</name>
    <dbReference type="NCBI Taxonomy" id="635203"/>
    <lineage>
        <taxon>Bacteria</taxon>
        <taxon>Bacillati</taxon>
        <taxon>Actinomycetota</taxon>
        <taxon>Actinomycetes</taxon>
        <taxon>Actinomycetales</taxon>
        <taxon>Actinomycetaceae</taxon>
        <taxon>Schaalia</taxon>
    </lineage>
</organism>